<keyword evidence="2" id="KW-1185">Reference proteome</keyword>
<reference evidence="1 2" key="1">
    <citation type="submission" date="2020-09" db="EMBL/GenBank/DDBJ databases">
        <title>Characterization and genome sequencing of Ruminiclostridium sp. nov. MA18.</title>
        <authorList>
            <person name="Rettenmaier R."/>
            <person name="Kowollik M.-L."/>
            <person name="Liebl W."/>
            <person name="Zverlov V."/>
        </authorList>
    </citation>
    <scope>NUCLEOTIDE SEQUENCE [LARGE SCALE GENOMIC DNA]</scope>
    <source>
        <strain evidence="1 2">MA18</strain>
    </source>
</reference>
<dbReference type="KEGG" id="rher:EHE19_017150"/>
<accession>A0A4U7JAG4</accession>
<dbReference type="EMBL" id="CP061336">
    <property type="protein sequence ID" value="QNU66557.1"/>
    <property type="molecule type" value="Genomic_DNA"/>
</dbReference>
<dbReference type="NCBIfam" id="NF047593">
    <property type="entry name" value="IS66_ISAeme5_TnpA"/>
    <property type="match status" value="1"/>
</dbReference>
<dbReference type="AlphaFoldDB" id="A0A4U7JAG4"/>
<proteinExistence type="predicted"/>
<evidence type="ECO:0008006" key="3">
    <source>
        <dbReference type="Google" id="ProtNLM"/>
    </source>
</evidence>
<name>A0A4U7JAG4_9FIRM</name>
<organism evidence="1 2">
    <name type="scientific">Ruminiclostridium herbifermentans</name>
    <dbReference type="NCBI Taxonomy" id="2488810"/>
    <lineage>
        <taxon>Bacteria</taxon>
        <taxon>Bacillati</taxon>
        <taxon>Bacillota</taxon>
        <taxon>Clostridia</taxon>
        <taxon>Eubacteriales</taxon>
        <taxon>Oscillospiraceae</taxon>
        <taxon>Ruminiclostridium</taxon>
    </lineage>
</organism>
<dbReference type="RefSeq" id="WP_137699173.1">
    <property type="nucleotide sequence ID" value="NZ_CP061336.1"/>
</dbReference>
<dbReference type="Proteomes" id="UP000306409">
    <property type="component" value="Chromosome"/>
</dbReference>
<protein>
    <recommendedName>
        <fullName evidence="3">Transposase</fullName>
    </recommendedName>
</protein>
<evidence type="ECO:0000313" key="1">
    <source>
        <dbReference type="EMBL" id="QNU66557.1"/>
    </source>
</evidence>
<dbReference type="OrthoDB" id="9808061at2"/>
<sequence length="111" mass="12609">MNTKQDTRRSKWISIVNEFNNSKLTQAEFSRKNDLDAKQLSSWVRKLKHNGLLNQETIQEWVALKSQTPQEFGVNSPSTLNIKIGCATIEVQDGFNSSLLVQVVDTLRSIC</sequence>
<gene>
    <name evidence="1" type="ORF">EHE19_017150</name>
</gene>
<evidence type="ECO:0000313" key="2">
    <source>
        <dbReference type="Proteomes" id="UP000306409"/>
    </source>
</evidence>